<dbReference type="AlphaFoldDB" id="A0A8C0BS53"/>
<evidence type="ECO:0000313" key="1">
    <source>
        <dbReference type="Ensembl" id="ENSBJAP00000020374.1"/>
    </source>
</evidence>
<accession>A0A8C0BS53</accession>
<sequence length="92" mass="10098">SSPSVHLQTSQSPGVSLPCTMSPSSADQVIEHLQLPSRSCAYSYSSLKKHVLSVPTAAADGSFQFIFRHYHCRLHLLAPLPERMSCNCSSFF</sequence>
<name>A0A8C0BS53_9AVES</name>
<keyword evidence="2" id="KW-1185">Reference proteome</keyword>
<reference evidence="1" key="2">
    <citation type="submission" date="2025-09" db="UniProtKB">
        <authorList>
            <consortium name="Ensembl"/>
        </authorList>
    </citation>
    <scope>IDENTIFICATION</scope>
</reference>
<organism evidence="1 2">
    <name type="scientific">Buteo japonicus</name>
    <dbReference type="NCBI Taxonomy" id="224669"/>
    <lineage>
        <taxon>Eukaryota</taxon>
        <taxon>Metazoa</taxon>
        <taxon>Chordata</taxon>
        <taxon>Craniata</taxon>
        <taxon>Vertebrata</taxon>
        <taxon>Euteleostomi</taxon>
        <taxon>Archelosauria</taxon>
        <taxon>Archosauria</taxon>
        <taxon>Dinosauria</taxon>
        <taxon>Saurischia</taxon>
        <taxon>Theropoda</taxon>
        <taxon>Coelurosauria</taxon>
        <taxon>Aves</taxon>
        <taxon>Neognathae</taxon>
        <taxon>Neoaves</taxon>
        <taxon>Telluraves</taxon>
        <taxon>Accipitrimorphae</taxon>
        <taxon>Accipitriformes</taxon>
        <taxon>Accipitridae</taxon>
        <taxon>Accipitrinae</taxon>
        <taxon>Buteo</taxon>
    </lineage>
</organism>
<proteinExistence type="predicted"/>
<dbReference type="Proteomes" id="UP000694555">
    <property type="component" value="Unplaced"/>
</dbReference>
<evidence type="ECO:0000313" key="2">
    <source>
        <dbReference type="Proteomes" id="UP000694555"/>
    </source>
</evidence>
<protein>
    <submittedName>
        <fullName evidence="1">Uncharacterized protein</fullName>
    </submittedName>
</protein>
<dbReference type="Ensembl" id="ENSBJAT00000020951.1">
    <property type="protein sequence ID" value="ENSBJAP00000020374.1"/>
    <property type="gene ID" value="ENSBJAG00000013367.1"/>
</dbReference>
<reference evidence="1" key="1">
    <citation type="submission" date="2025-08" db="UniProtKB">
        <authorList>
            <consortium name="Ensembl"/>
        </authorList>
    </citation>
    <scope>IDENTIFICATION</scope>
</reference>